<accession>A0A556N3L2</accession>
<dbReference type="RefSeq" id="WP_144332175.1">
    <property type="nucleotide sequence ID" value="NZ_VLPL01000002.1"/>
</dbReference>
<keyword evidence="3" id="KW-1185">Reference proteome</keyword>
<sequence>MLHRSYLVCLLYRKLLRPQAANPSFTGFVVQSSGTKRKPSGKYVKLSGINPEVSGQVIQSSGTRRKPSGKHLKLSGMKRKSS</sequence>
<name>A0A556N3L2_9FLAO</name>
<dbReference type="Proteomes" id="UP000316008">
    <property type="component" value="Unassembled WGS sequence"/>
</dbReference>
<proteinExistence type="predicted"/>
<dbReference type="AlphaFoldDB" id="A0A556N3L2"/>
<feature type="region of interest" description="Disordered" evidence="1">
    <location>
        <begin position="55"/>
        <end position="82"/>
    </location>
</feature>
<comment type="caution">
    <text evidence="2">The sequence shown here is derived from an EMBL/GenBank/DDBJ whole genome shotgun (WGS) entry which is preliminary data.</text>
</comment>
<protein>
    <submittedName>
        <fullName evidence="2">Uncharacterized protein</fullName>
    </submittedName>
</protein>
<feature type="compositionally biased region" description="Basic residues" evidence="1">
    <location>
        <begin position="63"/>
        <end position="82"/>
    </location>
</feature>
<organism evidence="2 3">
    <name type="scientific">Fluviicola chungangensis</name>
    <dbReference type="NCBI Taxonomy" id="2597671"/>
    <lineage>
        <taxon>Bacteria</taxon>
        <taxon>Pseudomonadati</taxon>
        <taxon>Bacteroidota</taxon>
        <taxon>Flavobacteriia</taxon>
        <taxon>Flavobacteriales</taxon>
        <taxon>Crocinitomicaceae</taxon>
        <taxon>Fluviicola</taxon>
    </lineage>
</organism>
<gene>
    <name evidence="2" type="ORF">FO442_05625</name>
</gene>
<reference evidence="2 3" key="1">
    <citation type="submission" date="2019-07" db="EMBL/GenBank/DDBJ databases">
        <authorList>
            <person name="Huq M.A."/>
        </authorList>
    </citation>
    <scope>NUCLEOTIDE SEQUENCE [LARGE SCALE GENOMIC DNA]</scope>
    <source>
        <strain evidence="2 3">MAH-3</strain>
    </source>
</reference>
<evidence type="ECO:0000313" key="3">
    <source>
        <dbReference type="Proteomes" id="UP000316008"/>
    </source>
</evidence>
<evidence type="ECO:0000256" key="1">
    <source>
        <dbReference type="SAM" id="MobiDB-lite"/>
    </source>
</evidence>
<evidence type="ECO:0000313" key="2">
    <source>
        <dbReference type="EMBL" id="TSJ46638.1"/>
    </source>
</evidence>
<dbReference type="EMBL" id="VLPL01000002">
    <property type="protein sequence ID" value="TSJ46638.1"/>
    <property type="molecule type" value="Genomic_DNA"/>
</dbReference>